<feature type="region of interest" description="Disordered" evidence="2">
    <location>
        <begin position="142"/>
        <end position="165"/>
    </location>
</feature>
<feature type="domain" description="Lsr2 DNA-binding" evidence="4">
    <location>
        <begin position="171"/>
        <end position="200"/>
    </location>
</feature>
<evidence type="ECO:0000313" key="5">
    <source>
        <dbReference type="EMBL" id="MDV7133569.1"/>
    </source>
</evidence>
<dbReference type="Pfam" id="PF23359">
    <property type="entry name" value="Lsr2_DNA-bd"/>
    <property type="match status" value="1"/>
</dbReference>
<evidence type="ECO:0000313" key="6">
    <source>
        <dbReference type="Proteomes" id="UP001185792"/>
    </source>
</evidence>
<keyword evidence="1" id="KW-0238">DNA-binding</keyword>
<comment type="caution">
    <text evidence="5">The sequence shown here is derived from an EMBL/GenBank/DDBJ whole genome shotgun (WGS) entry which is preliminary data.</text>
</comment>
<reference evidence="5 6" key="1">
    <citation type="submission" date="2023-10" db="EMBL/GenBank/DDBJ databases">
        <title>Development of a sustainable strategy for remediation of hydrocarbon-contaminated territories based on the waste exchange concept.</title>
        <authorList>
            <person name="Krivoruchko A."/>
        </authorList>
    </citation>
    <scope>NUCLEOTIDE SEQUENCE [LARGE SCALE GENOMIC DNA]</scope>
    <source>
        <strain evidence="5 6">IEGM 1236</strain>
    </source>
</reference>
<keyword evidence="6" id="KW-1185">Reference proteome</keyword>
<dbReference type="RefSeq" id="WP_317712632.1">
    <property type="nucleotide sequence ID" value="NZ_JAWLUM010000001.1"/>
</dbReference>
<dbReference type="EMBL" id="JAWLUM010000001">
    <property type="protein sequence ID" value="MDV7133569.1"/>
    <property type="molecule type" value="Genomic_DNA"/>
</dbReference>
<evidence type="ECO:0000256" key="2">
    <source>
        <dbReference type="SAM" id="MobiDB-lite"/>
    </source>
</evidence>
<accession>A0ABU4EQN7</accession>
<sequence>MPPDSPGTYRNNGVGLEEQFCGVCPSGHNTSAERSAVARTVSRAAPFIRSDDESHRPRNVLRTDCLFSPRTDTNLAIFSRMAKRTVVEYVDDLDGKPVHIDQLHTIEWSWLGVDYVIDTSATNLEKIETGRVPVSTLLSKSARVGGRRRSTAPKHHTTGREGPVVGADERTSIRQWAREQGYDIGDRGRISQQIISAYREQSDGR</sequence>
<dbReference type="Pfam" id="PF11774">
    <property type="entry name" value="Lsr2"/>
    <property type="match status" value="1"/>
</dbReference>
<dbReference type="InterPro" id="IPR024412">
    <property type="entry name" value="Lsr2_dim_dom"/>
</dbReference>
<proteinExistence type="predicted"/>
<dbReference type="InterPro" id="IPR036625">
    <property type="entry name" value="E3-bd_dom_sf"/>
</dbReference>
<evidence type="ECO:0000256" key="1">
    <source>
        <dbReference type="ARBA" id="ARBA00023125"/>
    </source>
</evidence>
<evidence type="ECO:0000259" key="4">
    <source>
        <dbReference type="Pfam" id="PF23359"/>
    </source>
</evidence>
<feature type="compositionally biased region" description="Basic residues" evidence="2">
    <location>
        <begin position="145"/>
        <end position="157"/>
    </location>
</feature>
<dbReference type="Proteomes" id="UP001185792">
    <property type="component" value="Unassembled WGS sequence"/>
</dbReference>
<dbReference type="Gene3D" id="4.10.320.10">
    <property type="entry name" value="E3-binding domain"/>
    <property type="match status" value="1"/>
</dbReference>
<name>A0ABU4EQN7_WILMA</name>
<dbReference type="InterPro" id="IPR055370">
    <property type="entry name" value="Lsr2_DNA-bd"/>
</dbReference>
<gene>
    <name evidence="5" type="ORF">R4198_07660</name>
</gene>
<dbReference type="Gene3D" id="3.30.60.230">
    <property type="entry name" value="Lsr2, dimerization domain"/>
    <property type="match status" value="1"/>
</dbReference>
<dbReference type="InterPro" id="IPR042261">
    <property type="entry name" value="Lsr2-like_dimerization"/>
</dbReference>
<feature type="domain" description="Lsr2 dimerization" evidence="3">
    <location>
        <begin position="81"/>
        <end position="128"/>
    </location>
</feature>
<evidence type="ECO:0000259" key="3">
    <source>
        <dbReference type="Pfam" id="PF11774"/>
    </source>
</evidence>
<organism evidence="5 6">
    <name type="scientific">Williamsia marianensis</name>
    <dbReference type="NCBI Taxonomy" id="85044"/>
    <lineage>
        <taxon>Bacteria</taxon>
        <taxon>Bacillati</taxon>
        <taxon>Actinomycetota</taxon>
        <taxon>Actinomycetes</taxon>
        <taxon>Mycobacteriales</taxon>
        <taxon>Nocardiaceae</taxon>
        <taxon>Williamsia</taxon>
    </lineage>
</organism>
<protein>
    <submittedName>
        <fullName evidence="5">Lsr2 family protein</fullName>
    </submittedName>
</protein>